<dbReference type="AlphaFoldDB" id="A0AAD9QWB1"/>
<evidence type="ECO:0000256" key="1">
    <source>
        <dbReference type="SAM" id="Coils"/>
    </source>
</evidence>
<accession>A0AAD9QWB1</accession>
<dbReference type="EMBL" id="JARQWQ010000011">
    <property type="protein sequence ID" value="KAK2568717.1"/>
    <property type="molecule type" value="Genomic_DNA"/>
</dbReference>
<sequence>MASPHSERAEYFPKIPKQRLVEAKPAAQLTYLEDSGVDVRELWRDHGNERQLYRNSPPMITGQRKSGSQTSSRTSSPVQRRNEAELSLLACRSPSITLELGSSVDESQLLRDKISRLHQEREHLSTQLSHYRQAAETAQTDLAAEKVVSSGLQQELRDAQHRISEKEQQMIEFKCEIESNKQNAARQTALVQSLRDRIREAEDQAVEKENFANRSDVTISSMRKEMHTLQDRLQQVDSSLKHHIAAEEEATSQAKKWESKYGEMRTQFIKALQLDLSEAASTSMQSLLGKVAELVRERNSLQEKANSLSRNLHESNLESKASRETIMRLVSEVGQEKKSANQSQEAISSLTRERDVLQQTIREREIETDRLKHQLAASQDAWSVTKKQLDEKQNKLTEMEQTLKTSEYTGQSAHSRLHNFKRHLAELIGGTDESVAAEEEIIVSRVKNLSRDYRDLKGKEESLRVQLKNLSDELESQRNLHRTTLKRANEAESQLKENQERVTGLEGELLTSDVERDQMKEDKRKFVSFCEKLARVMKLDEIANDVGLDVNGDALLARGEQLVKLETDALDDRKTTIYNLQRRVKWSKQQIESKDLHLGLLKKKVNELEDLLREKGRVEVERDENSLRYKKLVKHNDKLQRELLDCKKEITSLKAKLLEASELRVRTLEQGKTIEELENTVNKLAKSKHKTNTELHDLRNELEMTETEAREKKAQTSKTLQQLSSELQTTKQALDESRDREKQLLDFRQVLARLLGLDINTLSVPDYEIISRLERLVQAHHAHSITTHSLEASLQDMESGFRAGYDDAVAILRTPSPVKVS</sequence>
<organism evidence="3 4">
    <name type="scientific">Acropora cervicornis</name>
    <name type="common">Staghorn coral</name>
    <dbReference type="NCBI Taxonomy" id="6130"/>
    <lineage>
        <taxon>Eukaryota</taxon>
        <taxon>Metazoa</taxon>
        <taxon>Cnidaria</taxon>
        <taxon>Anthozoa</taxon>
        <taxon>Hexacorallia</taxon>
        <taxon>Scleractinia</taxon>
        <taxon>Astrocoeniina</taxon>
        <taxon>Acroporidae</taxon>
        <taxon>Acropora</taxon>
    </lineage>
</organism>
<feature type="coiled-coil region" evidence="1">
    <location>
        <begin position="446"/>
        <end position="508"/>
    </location>
</feature>
<evidence type="ECO:0000313" key="4">
    <source>
        <dbReference type="Proteomes" id="UP001249851"/>
    </source>
</evidence>
<proteinExistence type="predicted"/>
<evidence type="ECO:0000256" key="2">
    <source>
        <dbReference type="SAM" id="MobiDB-lite"/>
    </source>
</evidence>
<gene>
    <name evidence="3" type="ORF">P5673_006711</name>
</gene>
<dbReference type="InterPro" id="IPR039139">
    <property type="entry name" value="CCDC170-like"/>
</dbReference>
<reference evidence="3" key="2">
    <citation type="journal article" date="2023" name="Science">
        <title>Genomic signatures of disease resistance in endangered staghorn corals.</title>
        <authorList>
            <person name="Vollmer S.V."/>
            <person name="Selwyn J.D."/>
            <person name="Despard B.A."/>
            <person name="Roesel C.L."/>
        </authorList>
    </citation>
    <scope>NUCLEOTIDE SEQUENCE</scope>
    <source>
        <strain evidence="3">K2</strain>
    </source>
</reference>
<feature type="compositionally biased region" description="Low complexity" evidence="2">
    <location>
        <begin position="62"/>
        <end position="76"/>
    </location>
</feature>
<dbReference type="Proteomes" id="UP001249851">
    <property type="component" value="Unassembled WGS sequence"/>
</dbReference>
<feature type="coiled-coil region" evidence="1">
    <location>
        <begin position="601"/>
        <end position="740"/>
    </location>
</feature>
<keyword evidence="4" id="KW-1185">Reference proteome</keyword>
<dbReference type="PANTHER" id="PTHR18863">
    <property type="entry name" value="TSEC-2-RELATED"/>
    <property type="match status" value="1"/>
</dbReference>
<comment type="caution">
    <text evidence="3">The sequence shown here is derived from an EMBL/GenBank/DDBJ whole genome shotgun (WGS) entry which is preliminary data.</text>
</comment>
<feature type="region of interest" description="Disordered" evidence="2">
    <location>
        <begin position="48"/>
        <end position="83"/>
    </location>
</feature>
<dbReference type="PANTHER" id="PTHR18863:SF6">
    <property type="entry name" value="COILED-COIL DOMAIN-CONTAINING PROTEIN 170"/>
    <property type="match status" value="1"/>
</dbReference>
<reference evidence="3" key="1">
    <citation type="journal article" date="2023" name="G3 (Bethesda)">
        <title>Whole genome assembly and annotation of the endangered Caribbean coral Acropora cervicornis.</title>
        <authorList>
            <person name="Selwyn J.D."/>
            <person name="Vollmer S.V."/>
        </authorList>
    </citation>
    <scope>NUCLEOTIDE SEQUENCE</scope>
    <source>
        <strain evidence="3">K2</strain>
    </source>
</reference>
<keyword evidence="1" id="KW-0175">Coiled coil</keyword>
<evidence type="ECO:0000313" key="3">
    <source>
        <dbReference type="EMBL" id="KAK2568717.1"/>
    </source>
</evidence>
<protein>
    <submittedName>
        <fullName evidence="3">Coiled-coil domain-containing protein 170</fullName>
    </submittedName>
</protein>
<feature type="coiled-coil region" evidence="1">
    <location>
        <begin position="284"/>
        <end position="409"/>
    </location>
</feature>
<name>A0AAD9QWB1_ACRCE</name>
<feature type="coiled-coil region" evidence="1">
    <location>
        <begin position="149"/>
        <end position="211"/>
    </location>
</feature>